<gene>
    <name evidence="2" type="ORF">FJV41_18465</name>
</gene>
<organism evidence="2 3">
    <name type="scientific">Myxococcus llanfairpwllgwyngyllgogerychwyrndrobwllllantysiliogogogochensis</name>
    <dbReference type="NCBI Taxonomy" id="2590453"/>
    <lineage>
        <taxon>Bacteria</taxon>
        <taxon>Pseudomonadati</taxon>
        <taxon>Myxococcota</taxon>
        <taxon>Myxococcia</taxon>
        <taxon>Myxococcales</taxon>
        <taxon>Cystobacterineae</taxon>
        <taxon>Myxococcaceae</taxon>
        <taxon>Myxococcus</taxon>
    </lineage>
</organism>
<dbReference type="Proteomes" id="UP000315369">
    <property type="component" value="Unassembled WGS sequence"/>
</dbReference>
<evidence type="ECO:0000313" key="3">
    <source>
        <dbReference type="Proteomes" id="UP000315369"/>
    </source>
</evidence>
<accession>A0A540WZV7</accession>
<name>A0A540WZV7_9BACT</name>
<proteinExistence type="predicted"/>
<reference evidence="2 3" key="1">
    <citation type="submission" date="2019-06" db="EMBL/GenBank/DDBJ databases">
        <authorList>
            <person name="Livingstone P."/>
            <person name="Whitworth D."/>
        </authorList>
    </citation>
    <scope>NUCLEOTIDE SEQUENCE [LARGE SCALE GENOMIC DNA]</scope>
    <source>
        <strain evidence="2 3">AM401</strain>
    </source>
</reference>
<evidence type="ECO:0000313" key="2">
    <source>
        <dbReference type="EMBL" id="TQF14500.1"/>
    </source>
</evidence>
<dbReference type="AlphaFoldDB" id="A0A540WZV7"/>
<feature type="compositionally biased region" description="Basic and acidic residues" evidence="1">
    <location>
        <begin position="166"/>
        <end position="177"/>
    </location>
</feature>
<protein>
    <submittedName>
        <fullName evidence="2">Uncharacterized protein</fullName>
    </submittedName>
</protein>
<dbReference type="RefSeq" id="WP_141643826.1">
    <property type="nucleotide sequence ID" value="NZ_VIFM01000067.1"/>
</dbReference>
<dbReference type="EMBL" id="VIFM01000067">
    <property type="protein sequence ID" value="TQF14500.1"/>
    <property type="molecule type" value="Genomic_DNA"/>
</dbReference>
<keyword evidence="3" id="KW-1185">Reference proteome</keyword>
<sequence>MDGHWKHWPGVVMLSLGWSCAPDTSGPAEVDARGVQSQAEYDASACAKLQAVPCPMVDGDCPKPEEGTLCFITISLGADPVTPPRSCVWQRHLLKFQLAPGVPWALLKFHGEGADAIFENYNKDDIKLVAGPMASWCRRVRRNAVWKDYPFVVSTDTGEGQPGDLEVVRDPNEPEEE</sequence>
<dbReference type="OrthoDB" id="9971449at2"/>
<evidence type="ECO:0000256" key="1">
    <source>
        <dbReference type="SAM" id="MobiDB-lite"/>
    </source>
</evidence>
<comment type="caution">
    <text evidence="2">The sequence shown here is derived from an EMBL/GenBank/DDBJ whole genome shotgun (WGS) entry which is preliminary data.</text>
</comment>
<feature type="region of interest" description="Disordered" evidence="1">
    <location>
        <begin position="157"/>
        <end position="177"/>
    </location>
</feature>